<dbReference type="RefSeq" id="WP_326504448.1">
    <property type="nucleotide sequence ID" value="NZ_JAWIIV010000001.1"/>
</dbReference>
<organism evidence="1 2">
    <name type="scientific">Noviherbaspirillum album</name>
    <dbReference type="NCBI Taxonomy" id="3080276"/>
    <lineage>
        <taxon>Bacteria</taxon>
        <taxon>Pseudomonadati</taxon>
        <taxon>Pseudomonadota</taxon>
        <taxon>Betaproteobacteria</taxon>
        <taxon>Burkholderiales</taxon>
        <taxon>Oxalobacteraceae</taxon>
        <taxon>Noviherbaspirillum</taxon>
    </lineage>
</organism>
<dbReference type="EMBL" id="JAWIIV010000001">
    <property type="protein sequence ID" value="MEC4717698.1"/>
    <property type="molecule type" value="Genomic_DNA"/>
</dbReference>
<name>A0ABU6J245_9BURK</name>
<gene>
    <name evidence="1" type="ORF">RY831_00890</name>
</gene>
<proteinExistence type="predicted"/>
<reference evidence="1 2" key="1">
    <citation type="submission" date="2023-10" db="EMBL/GenBank/DDBJ databases">
        <title>Noviherbaspirillum sp. CPCC 100848 genome assembly.</title>
        <authorList>
            <person name="Li X.Y."/>
            <person name="Fang X.M."/>
        </authorList>
    </citation>
    <scope>NUCLEOTIDE SEQUENCE [LARGE SCALE GENOMIC DNA]</scope>
    <source>
        <strain evidence="1 2">CPCC 100848</strain>
    </source>
</reference>
<keyword evidence="2" id="KW-1185">Reference proteome</keyword>
<sequence>MKTMLIQGKQAPAFDKDLLHTLNVPEGGAVMDDNDDLLRIGVQNEEGEIYRIIGAEDVIDFTAIVKELNADHWPIENLAPDTRRGLHAIVHPPEDIQLKALGIDPEDPGSAAQFL</sequence>
<accession>A0ABU6J245</accession>
<evidence type="ECO:0000313" key="1">
    <source>
        <dbReference type="EMBL" id="MEC4717698.1"/>
    </source>
</evidence>
<comment type="caution">
    <text evidence="1">The sequence shown here is derived from an EMBL/GenBank/DDBJ whole genome shotgun (WGS) entry which is preliminary data.</text>
</comment>
<dbReference type="Proteomes" id="UP001352263">
    <property type="component" value="Unassembled WGS sequence"/>
</dbReference>
<evidence type="ECO:0000313" key="2">
    <source>
        <dbReference type="Proteomes" id="UP001352263"/>
    </source>
</evidence>
<protein>
    <submittedName>
        <fullName evidence="1">Uncharacterized protein</fullName>
    </submittedName>
</protein>